<dbReference type="Proteomes" id="UP000294547">
    <property type="component" value="Unassembled WGS sequence"/>
</dbReference>
<evidence type="ECO:0000259" key="2">
    <source>
        <dbReference type="Pfam" id="PF00535"/>
    </source>
</evidence>
<dbReference type="AlphaFoldDB" id="A0A4R6R8N4"/>
<dbReference type="PANTHER" id="PTHR43630">
    <property type="entry name" value="POLY-BETA-1,6-N-ACETYL-D-GLUCOSAMINE SYNTHASE"/>
    <property type="match status" value="1"/>
</dbReference>
<dbReference type="OrthoDB" id="9815923at2"/>
<name>A0A4R6R8N4_9HYPH</name>
<comment type="caution">
    <text evidence="3">The sequence shown here is derived from an EMBL/GenBank/DDBJ whole genome shotgun (WGS) entry which is preliminary data.</text>
</comment>
<dbReference type="CDD" id="cd02511">
    <property type="entry name" value="Beta4Glucosyltransferase"/>
    <property type="match status" value="1"/>
</dbReference>
<dbReference type="GO" id="GO:0016740">
    <property type="term" value="F:transferase activity"/>
    <property type="evidence" value="ECO:0007669"/>
    <property type="project" value="UniProtKB-KW"/>
</dbReference>
<reference evidence="3 4" key="1">
    <citation type="submission" date="2019-03" db="EMBL/GenBank/DDBJ databases">
        <title>Genomic Encyclopedia of Type Strains, Phase IV (KMG-IV): sequencing the most valuable type-strain genomes for metagenomic binning, comparative biology and taxonomic classification.</title>
        <authorList>
            <person name="Goeker M."/>
        </authorList>
    </citation>
    <scope>NUCLEOTIDE SEQUENCE [LARGE SCALE GENOMIC DNA]</scope>
    <source>
        <strain evidence="3 4">DSM 102969</strain>
    </source>
</reference>
<dbReference type="InterPro" id="IPR029044">
    <property type="entry name" value="Nucleotide-diphossugar_trans"/>
</dbReference>
<dbReference type="PANTHER" id="PTHR43630:SF2">
    <property type="entry name" value="GLYCOSYLTRANSFERASE"/>
    <property type="match status" value="1"/>
</dbReference>
<dbReference type="SUPFAM" id="SSF53448">
    <property type="entry name" value="Nucleotide-diphospho-sugar transferases"/>
    <property type="match status" value="1"/>
</dbReference>
<proteinExistence type="inferred from homology"/>
<comment type="similarity">
    <text evidence="1">Belongs to the glycosyltransferase 2 family. WaaE/KdtX subfamily.</text>
</comment>
<sequence length="307" mass="34416">MAEAAARLPVTVVVIAFDEAIHIARCLDRLVPYVERVVVVDSFSRDDTAAIARAHGAEVLQHAFTTHAAQVNWAIEAAAATTPWTMRVDADEYFEDGALAALGAMLAAQPGEVTGVTLRRKFVFRGRWIRHGRYYPVVLLRCWRTGAAVCEQRFMDEHMVLVSGRTAAFEGGDLVDHNLNDLDHWTAKHNRYATLAMADAVVREYGLAADDDRVAATGGAARRNRALKHGVYGRAPLYLRAVLLYVYRYVFRLGFVDGKVGFLFHTLHGLWLHLLIDAKIDEAREIIRRDGLDAFRERLAERHGIRL</sequence>
<dbReference type="RefSeq" id="WP_126539555.1">
    <property type="nucleotide sequence ID" value="NZ_BSPM01000007.1"/>
</dbReference>
<dbReference type="Pfam" id="PF00535">
    <property type="entry name" value="Glycos_transf_2"/>
    <property type="match status" value="1"/>
</dbReference>
<evidence type="ECO:0000313" key="4">
    <source>
        <dbReference type="Proteomes" id="UP000294547"/>
    </source>
</evidence>
<gene>
    <name evidence="3" type="ORF">EDD54_3586</name>
</gene>
<dbReference type="InterPro" id="IPR001173">
    <property type="entry name" value="Glyco_trans_2-like"/>
</dbReference>
<feature type="domain" description="Glycosyltransferase 2-like" evidence="2">
    <location>
        <begin position="11"/>
        <end position="138"/>
    </location>
</feature>
<dbReference type="EMBL" id="SNXY01000010">
    <property type="protein sequence ID" value="TDP82319.1"/>
    <property type="molecule type" value="Genomic_DNA"/>
</dbReference>
<accession>A0A4R6R8N4</accession>
<organism evidence="3 4">
    <name type="scientific">Oharaeibacter diazotrophicus</name>
    <dbReference type="NCBI Taxonomy" id="1920512"/>
    <lineage>
        <taxon>Bacteria</taxon>
        <taxon>Pseudomonadati</taxon>
        <taxon>Pseudomonadota</taxon>
        <taxon>Alphaproteobacteria</taxon>
        <taxon>Hyphomicrobiales</taxon>
        <taxon>Pleomorphomonadaceae</taxon>
        <taxon>Oharaeibacter</taxon>
    </lineage>
</organism>
<dbReference type="Gene3D" id="3.90.550.10">
    <property type="entry name" value="Spore Coat Polysaccharide Biosynthesis Protein SpsA, Chain A"/>
    <property type="match status" value="1"/>
</dbReference>
<evidence type="ECO:0000313" key="3">
    <source>
        <dbReference type="EMBL" id="TDP82319.1"/>
    </source>
</evidence>
<keyword evidence="4" id="KW-1185">Reference proteome</keyword>
<protein>
    <submittedName>
        <fullName evidence="3">Glycosyltransferase involved in cell wall biosynthesis</fullName>
    </submittedName>
</protein>
<evidence type="ECO:0000256" key="1">
    <source>
        <dbReference type="ARBA" id="ARBA00038494"/>
    </source>
</evidence>
<keyword evidence="3" id="KW-0808">Transferase</keyword>